<accession>A0AAW5EXL2</accession>
<evidence type="ECO:0000313" key="1">
    <source>
        <dbReference type="EMBL" id="MCJ8355633.1"/>
    </source>
</evidence>
<feature type="non-terminal residue" evidence="1">
    <location>
        <position position="72"/>
    </location>
</feature>
<keyword evidence="1" id="KW-0031">Aminopeptidase</keyword>
<protein>
    <submittedName>
        <fullName evidence="1">Leucyl aminopeptidase family protein</fullName>
    </submittedName>
</protein>
<keyword evidence="1" id="KW-0645">Protease</keyword>
<reference evidence="1" key="2">
    <citation type="submission" date="2022-03" db="EMBL/GenBank/DDBJ databases">
        <authorList>
            <person name="Ryngajllo M."/>
            <person name="Jacek P."/>
            <person name="Kubiak K."/>
        </authorList>
    </citation>
    <scope>NUCLEOTIDE SEQUENCE</scope>
    <source>
        <strain evidence="1">SI1</strain>
    </source>
</reference>
<dbReference type="EMBL" id="JAIBCX010000277">
    <property type="protein sequence ID" value="MCJ8355633.1"/>
    <property type="molecule type" value="Genomic_DNA"/>
</dbReference>
<evidence type="ECO:0000313" key="2">
    <source>
        <dbReference type="Proteomes" id="UP001202887"/>
    </source>
</evidence>
<sequence length="72" mass="7301">MVETQDCLVMAQDVAGQDVGVVHAIRPDGCAGLAALVGETAARFATRSGFVARYGQVQLLPDAGGGITTALL</sequence>
<keyword evidence="1" id="KW-0378">Hydrolase</keyword>
<comment type="caution">
    <text evidence="1">The sequence shown here is derived from an EMBL/GenBank/DDBJ whole genome shotgun (WGS) entry which is preliminary data.</text>
</comment>
<dbReference type="Proteomes" id="UP001202887">
    <property type="component" value="Unassembled WGS sequence"/>
</dbReference>
<organism evidence="1 2">
    <name type="scientific">Novacetimonas hansenii</name>
    <name type="common">Komagataeibacter hansenii</name>
    <dbReference type="NCBI Taxonomy" id="436"/>
    <lineage>
        <taxon>Bacteria</taxon>
        <taxon>Pseudomonadati</taxon>
        <taxon>Pseudomonadota</taxon>
        <taxon>Alphaproteobacteria</taxon>
        <taxon>Acetobacterales</taxon>
        <taxon>Acetobacteraceae</taxon>
        <taxon>Novacetimonas</taxon>
    </lineage>
</organism>
<dbReference type="AlphaFoldDB" id="A0AAW5EXL2"/>
<proteinExistence type="predicted"/>
<reference evidence="1" key="1">
    <citation type="journal article" date="2021" name="Polymers (Basel)">
        <title>Highly Stretchable Bacterial Cellulose Produced by Komagataeibacter hansenii SI1.</title>
        <authorList>
            <person name="Cielecka I."/>
            <person name="Ryngajllo M."/>
            <person name="Maniukiewicz W."/>
            <person name="Bielecki S."/>
        </authorList>
    </citation>
    <scope>NUCLEOTIDE SEQUENCE</scope>
    <source>
        <strain evidence="1">SI1</strain>
    </source>
</reference>
<gene>
    <name evidence="1" type="ORF">K1W68_16865</name>
</gene>
<dbReference type="GO" id="GO:0004177">
    <property type="term" value="F:aminopeptidase activity"/>
    <property type="evidence" value="ECO:0007669"/>
    <property type="project" value="UniProtKB-KW"/>
</dbReference>
<name>A0AAW5EXL2_NOVHA</name>